<protein>
    <submittedName>
        <fullName evidence="2">Uncharacterized protein</fullName>
    </submittedName>
</protein>
<proteinExistence type="predicted"/>
<comment type="caution">
    <text evidence="2">The sequence shown here is derived from an EMBL/GenBank/DDBJ whole genome shotgun (WGS) entry which is preliminary data.</text>
</comment>
<name>A0A2T4UY39_9MICO</name>
<dbReference type="AlphaFoldDB" id="A0A2T4UY39"/>
<feature type="region of interest" description="Disordered" evidence="1">
    <location>
        <begin position="29"/>
        <end position="49"/>
    </location>
</feature>
<dbReference type="Proteomes" id="UP000241085">
    <property type="component" value="Unassembled WGS sequence"/>
</dbReference>
<evidence type="ECO:0000313" key="2">
    <source>
        <dbReference type="EMBL" id="PTL74445.1"/>
    </source>
</evidence>
<dbReference type="EMBL" id="PZPL01000001">
    <property type="protein sequence ID" value="PTL74445.1"/>
    <property type="molecule type" value="Genomic_DNA"/>
</dbReference>
<reference evidence="2 3" key="1">
    <citation type="submission" date="2018-03" db="EMBL/GenBank/DDBJ databases">
        <title>Bacteriophage NCPPB3778 and a type I-E CRISPR drive the evolution of the US Biological Select Agent, Rathayibacter toxicus.</title>
        <authorList>
            <person name="Davis E.W.II."/>
            <person name="Tabima J.F."/>
            <person name="Weisberg A.J."/>
            <person name="Dantas Lopes L."/>
            <person name="Wiseman M.S."/>
            <person name="Wiseman M.S."/>
            <person name="Pupko T."/>
            <person name="Belcher M.S."/>
            <person name="Sechler A.J."/>
            <person name="Tancos M.A."/>
            <person name="Schroeder B.K."/>
            <person name="Murray T.D."/>
            <person name="Luster D.G."/>
            <person name="Schneider W.L."/>
            <person name="Rogers E."/>
            <person name="Andreote F.D."/>
            <person name="Grunwald N.J."/>
            <person name="Putnam M.L."/>
            <person name="Chang J.H."/>
        </authorList>
    </citation>
    <scope>NUCLEOTIDE SEQUENCE [LARGE SCALE GENOMIC DNA]</scope>
    <source>
        <strain evidence="2 3">DSM 15933</strain>
    </source>
</reference>
<evidence type="ECO:0000256" key="1">
    <source>
        <dbReference type="SAM" id="MobiDB-lite"/>
    </source>
</evidence>
<sequence>MATTHTPSSSLRPSDTLAAYTAKLADGPLEGKTLRRPYGDDGAPAARIEIPTGRGSSRWVYLLAGSLEHDEGAGSQPTAAAYRYQRLSSD</sequence>
<organism evidence="2 3">
    <name type="scientific">Rathayibacter caricis DSM 15933</name>
    <dbReference type="NCBI Taxonomy" id="1328867"/>
    <lineage>
        <taxon>Bacteria</taxon>
        <taxon>Bacillati</taxon>
        <taxon>Actinomycetota</taxon>
        <taxon>Actinomycetes</taxon>
        <taxon>Micrococcales</taxon>
        <taxon>Microbacteriaceae</taxon>
        <taxon>Rathayibacter</taxon>
    </lineage>
</organism>
<evidence type="ECO:0000313" key="3">
    <source>
        <dbReference type="Proteomes" id="UP000241085"/>
    </source>
</evidence>
<keyword evidence="3" id="KW-1185">Reference proteome</keyword>
<dbReference type="RefSeq" id="WP_107575599.1">
    <property type="nucleotide sequence ID" value="NZ_PZPL01000001.1"/>
</dbReference>
<accession>A0A2T4UY39</accession>
<gene>
    <name evidence="2" type="ORF">C1I63_17535</name>
</gene>